<dbReference type="Pfam" id="PF08378">
    <property type="entry name" value="NERD"/>
    <property type="match status" value="1"/>
</dbReference>
<name>A0A098EL61_9BACL</name>
<evidence type="ECO:0000313" key="2">
    <source>
        <dbReference type="EMBL" id="CEG22011.1"/>
    </source>
</evidence>
<feature type="domain" description="NERD" evidence="1">
    <location>
        <begin position="41"/>
        <end position="159"/>
    </location>
</feature>
<protein>
    <submittedName>
        <fullName evidence="2">Nuclease-related domain protein</fullName>
    </submittedName>
</protein>
<dbReference type="InterPro" id="IPR011528">
    <property type="entry name" value="NERD"/>
</dbReference>
<evidence type="ECO:0000313" key="3">
    <source>
        <dbReference type="Proteomes" id="UP000043699"/>
    </source>
</evidence>
<dbReference type="AlphaFoldDB" id="A0A098EL61"/>
<dbReference type="Proteomes" id="UP000043699">
    <property type="component" value="Unassembled WGS sequence"/>
</dbReference>
<proteinExistence type="predicted"/>
<dbReference type="PROSITE" id="PS50965">
    <property type="entry name" value="NERD"/>
    <property type="match status" value="1"/>
</dbReference>
<evidence type="ECO:0000259" key="1">
    <source>
        <dbReference type="PROSITE" id="PS50965"/>
    </source>
</evidence>
<keyword evidence="3" id="KW-1185">Reference proteome</keyword>
<accession>A0A098EL61</accession>
<sequence>MFIKERIPPIELEVLPQLMHRLPFHHKSWPDVERAHYMIKAGHGGEIEVDRLLKQMRWKECLFISDLQLSEAYCQMDTIVLTPYFAVILEVKNYSGTLIFDEESMHMRQITKQGQEIGYRSPVTQIWNAREELLVLFKEMGVSLPVYAAIVLPYPTTLVENIPKTFPVIYGHSLNRFIFTLPRNGQPLPNEELLRIGELLIKQHSPFSEKNYPQTFKYHPSELKKGILCRQCGAIGSRHSARTYHCSICQLRIIDGFRHALDDWFALVSPTITNRQCQDFLMLHNKNAARHVLLRAELKRVRKKGQFYYYK</sequence>
<dbReference type="EMBL" id="CCXS01000001">
    <property type="protein sequence ID" value="CEG22011.1"/>
    <property type="molecule type" value="Genomic_DNA"/>
</dbReference>
<dbReference type="STRING" id="1499687.BN1080_00931"/>
<organism evidence="2 3">
    <name type="scientific">Planococcus massiliensis</name>
    <dbReference type="NCBI Taxonomy" id="1499687"/>
    <lineage>
        <taxon>Bacteria</taxon>
        <taxon>Bacillati</taxon>
        <taxon>Bacillota</taxon>
        <taxon>Bacilli</taxon>
        <taxon>Bacillales</taxon>
        <taxon>Caryophanaceae</taxon>
        <taxon>Planococcus</taxon>
    </lineage>
</organism>
<dbReference type="RefSeq" id="WP_052650748.1">
    <property type="nucleotide sequence ID" value="NZ_CCXS01000001.1"/>
</dbReference>
<dbReference type="OrthoDB" id="2734037at2"/>
<reference evidence="2 3" key="1">
    <citation type="submission" date="2014-09" db="EMBL/GenBank/DDBJ databases">
        <authorList>
            <person name="Urmite Genomes Urmite Genomes"/>
        </authorList>
    </citation>
    <scope>NUCLEOTIDE SEQUENCE [LARGE SCALE GENOMIC DNA]</scope>
    <source>
        <strain evidence="2 3">ES2</strain>
    </source>
</reference>
<gene>
    <name evidence="2" type="ORF">BN1080_00931</name>
</gene>